<feature type="domain" description="F-box" evidence="2">
    <location>
        <begin position="1"/>
        <end position="50"/>
    </location>
</feature>
<accession>A0AAE0WVS5</accession>
<comment type="caution">
    <text evidence="3">The sequence shown here is derived from an EMBL/GenBank/DDBJ whole genome shotgun (WGS) entry which is preliminary data.</text>
</comment>
<dbReference type="AlphaFoldDB" id="A0AAE0WVS5"/>
<dbReference type="Proteomes" id="UP001274830">
    <property type="component" value="Unassembled WGS sequence"/>
</dbReference>
<gene>
    <name evidence="3" type="primary">PUS1_1</name>
    <name evidence="3" type="ORF">LTR78_001197</name>
</gene>
<evidence type="ECO:0000313" key="3">
    <source>
        <dbReference type="EMBL" id="KAK3678744.1"/>
    </source>
</evidence>
<proteinExistence type="predicted"/>
<dbReference type="GeneID" id="89958207"/>
<name>A0AAE0WVS5_9PEZI</name>
<reference evidence="3" key="1">
    <citation type="submission" date="2023-07" db="EMBL/GenBank/DDBJ databases">
        <title>Black Yeasts Isolated from many extreme environments.</title>
        <authorList>
            <person name="Coleine C."/>
            <person name="Stajich J.E."/>
            <person name="Selbmann L."/>
        </authorList>
    </citation>
    <scope>NUCLEOTIDE SEQUENCE</scope>
    <source>
        <strain evidence="3">CCFEE 5485</strain>
    </source>
</reference>
<dbReference type="PROSITE" id="PS50181">
    <property type="entry name" value="FBOX"/>
    <property type="match status" value="1"/>
</dbReference>
<evidence type="ECO:0000256" key="1">
    <source>
        <dbReference type="SAM" id="MobiDB-lite"/>
    </source>
</evidence>
<dbReference type="InterPro" id="IPR001810">
    <property type="entry name" value="F-box_dom"/>
</dbReference>
<evidence type="ECO:0000259" key="2">
    <source>
        <dbReference type="PROSITE" id="PS50181"/>
    </source>
</evidence>
<dbReference type="Gene3D" id="2.130.10.10">
    <property type="entry name" value="YVTN repeat-like/Quinoprotein amine dehydrogenase"/>
    <property type="match status" value="1"/>
</dbReference>
<dbReference type="InterPro" id="IPR015943">
    <property type="entry name" value="WD40/YVTN_repeat-like_dom_sf"/>
</dbReference>
<evidence type="ECO:0000313" key="4">
    <source>
        <dbReference type="Proteomes" id="UP001274830"/>
    </source>
</evidence>
<organism evidence="3 4">
    <name type="scientific">Recurvomyces mirabilis</name>
    <dbReference type="NCBI Taxonomy" id="574656"/>
    <lineage>
        <taxon>Eukaryota</taxon>
        <taxon>Fungi</taxon>
        <taxon>Dikarya</taxon>
        <taxon>Ascomycota</taxon>
        <taxon>Pezizomycotina</taxon>
        <taxon>Dothideomycetes</taxon>
        <taxon>Dothideomycetidae</taxon>
        <taxon>Mycosphaerellales</taxon>
        <taxon>Teratosphaeriaceae</taxon>
        <taxon>Recurvomyces</taxon>
    </lineage>
</organism>
<dbReference type="InterPro" id="IPR036322">
    <property type="entry name" value="WD40_repeat_dom_sf"/>
</dbReference>
<keyword evidence="4" id="KW-1185">Reference proteome</keyword>
<keyword evidence="3" id="KW-0413">Isomerase</keyword>
<dbReference type="GO" id="GO:0160147">
    <property type="term" value="F:tRNA pseudouridine(38-40) synthase activity"/>
    <property type="evidence" value="ECO:0007669"/>
    <property type="project" value="UniProtKB-EC"/>
</dbReference>
<dbReference type="RefSeq" id="XP_064698639.1">
    <property type="nucleotide sequence ID" value="XM_064833678.1"/>
</dbReference>
<dbReference type="SUPFAM" id="SSF81383">
    <property type="entry name" value="F-box domain"/>
    <property type="match status" value="1"/>
</dbReference>
<dbReference type="EC" id="5.4.99.12" evidence="3"/>
<sequence>MDPLVVLPPEIVLRILEFTAVPSVAHLNRTSSAWHDFIDKLHQEAVYSSSGKVWRPPGTKDFEFLATATSFAKIYEGVHTSKELCKQQTLLARNWNDQQPLTTESVLQVGNDPVWRFRPDFKRRFFVSTSQSGGLNVTDMDSGNMLWRLPYTTSSDEHSVRPYAHLEYQDGMMCFDREGDAIEVWRTDIEVLSRGEFKRITILPHDCQTRGFQLSHDTLCVVSTEGQAFVYDMQASPPVLKKHIRMDEGAIGHLDQNEEIMVVSMGDRGYHVYDKGSGELIGTLEPRHVTAAKRYHIRHPARQMGASDVSRHGPTPRIFPPEKPSRNRLVPLSIENGPLPRTVEPQTDWQGDDEWGAGLLYGDMMVGFSRTGQVFICSDWRKALKDHAALHTRSAVIECESDGASFDLGGWLSAADHRIMFEIRDRVYVVGLTDENKIPTLAEPERPSYSLLSSSAPQLAVPVSFMALFDDCIMTTYTTLGWRQNPPGSDGTQQHNGGPSRIFPTKAIRIISLAPVANDVEVQSPVLEVSMADDTEHRTQTGLLQLVSMLGDELADDDEDALGVMETDFHDAV</sequence>
<dbReference type="EMBL" id="JAUTXT010000003">
    <property type="protein sequence ID" value="KAK3678744.1"/>
    <property type="molecule type" value="Genomic_DNA"/>
</dbReference>
<dbReference type="InterPro" id="IPR036047">
    <property type="entry name" value="F-box-like_dom_sf"/>
</dbReference>
<feature type="region of interest" description="Disordered" evidence="1">
    <location>
        <begin position="302"/>
        <end position="348"/>
    </location>
</feature>
<protein>
    <submittedName>
        <fullName evidence="3">tRNA pseudouridine synthase 1</fullName>
        <ecNumber evidence="3">5.4.99.12</ecNumber>
    </submittedName>
</protein>
<dbReference type="SUPFAM" id="SSF50978">
    <property type="entry name" value="WD40 repeat-like"/>
    <property type="match status" value="1"/>
</dbReference>